<name>A0AA97HRJ6_9FLAO</name>
<evidence type="ECO:0000313" key="3">
    <source>
        <dbReference type="Proteomes" id="UP001302486"/>
    </source>
</evidence>
<proteinExistence type="predicted"/>
<protein>
    <submittedName>
        <fullName evidence="2">Uncharacterized protein</fullName>
    </submittedName>
</protein>
<keyword evidence="1" id="KW-0812">Transmembrane</keyword>
<reference evidence="3" key="1">
    <citation type="submission" date="2024-06" db="EMBL/GenBank/DDBJ databases">
        <title>Hwangdonia haimaensis gen. nov., sp. nov., a member of the family Flavobacteriaceae isolated from the haima cold seep.</title>
        <authorList>
            <person name="Li J."/>
        </authorList>
    </citation>
    <scope>NUCLEOTIDE SEQUENCE [LARGE SCALE GENOMIC DNA]</scope>
    <source>
        <strain evidence="3">SCSIO 19198</strain>
    </source>
</reference>
<dbReference type="AlphaFoldDB" id="A0AA97HRJ6"/>
<accession>A0AA97HRJ6</accession>
<dbReference type="Proteomes" id="UP001302486">
    <property type="component" value="Chromosome"/>
</dbReference>
<keyword evidence="1" id="KW-1133">Transmembrane helix</keyword>
<sequence length="131" mass="15329">MKQIITKSNKNAHILNQLILNGFYNGYIGPEKFELMRNRFPNNYRLIGTLNEDGNYDLRFGYKHPMNIAAKFLLAFGVFISLISLIKGNWMLPLALAVFGFIFFIGFKLQEKKEINLFTNKLLEFHKTEYI</sequence>
<feature type="transmembrane region" description="Helical" evidence="1">
    <location>
        <begin position="68"/>
        <end position="86"/>
    </location>
</feature>
<organism evidence="2 3">
    <name type="scientific">Hwangdonia lutea</name>
    <dbReference type="NCBI Taxonomy" id="3075823"/>
    <lineage>
        <taxon>Bacteria</taxon>
        <taxon>Pseudomonadati</taxon>
        <taxon>Bacteroidota</taxon>
        <taxon>Flavobacteriia</taxon>
        <taxon>Flavobacteriales</taxon>
        <taxon>Flavobacteriaceae</taxon>
        <taxon>Hwangdonia</taxon>
    </lineage>
</organism>
<dbReference type="EMBL" id="CP136521">
    <property type="protein sequence ID" value="WOD44115.1"/>
    <property type="molecule type" value="Genomic_DNA"/>
</dbReference>
<gene>
    <name evidence="2" type="ORF">RNZ46_02360</name>
</gene>
<dbReference type="KEGG" id="hws:RNZ46_02360"/>
<evidence type="ECO:0000256" key="1">
    <source>
        <dbReference type="SAM" id="Phobius"/>
    </source>
</evidence>
<keyword evidence="3" id="KW-1185">Reference proteome</keyword>
<keyword evidence="1" id="KW-0472">Membrane</keyword>
<dbReference type="RefSeq" id="WP_316983789.1">
    <property type="nucleotide sequence ID" value="NZ_CP136521.1"/>
</dbReference>
<evidence type="ECO:0000313" key="2">
    <source>
        <dbReference type="EMBL" id="WOD44115.1"/>
    </source>
</evidence>
<feature type="transmembrane region" description="Helical" evidence="1">
    <location>
        <begin position="92"/>
        <end position="109"/>
    </location>
</feature>